<keyword evidence="5" id="KW-0687">Ribonucleoprotein</keyword>
<dbReference type="GO" id="GO:0005763">
    <property type="term" value="C:mitochondrial small ribosomal subunit"/>
    <property type="evidence" value="ECO:0007669"/>
    <property type="project" value="TreeGrafter"/>
</dbReference>
<dbReference type="EMBL" id="VBQZ03000026">
    <property type="protein sequence ID" value="MXQ85386.1"/>
    <property type="molecule type" value="Genomic_DNA"/>
</dbReference>
<evidence type="ECO:0000256" key="4">
    <source>
        <dbReference type="ARBA" id="ARBA00023128"/>
    </source>
</evidence>
<keyword evidence="2" id="KW-0809">Transit peptide</keyword>
<keyword evidence="9" id="KW-1185">Reference proteome</keyword>
<evidence type="ECO:0000256" key="5">
    <source>
        <dbReference type="ARBA" id="ARBA00023274"/>
    </source>
</evidence>
<dbReference type="Gene3D" id="4.10.640.10">
    <property type="entry name" value="Ribosomal protein S18"/>
    <property type="match status" value="1"/>
</dbReference>
<evidence type="ECO:0000313" key="8">
    <source>
        <dbReference type="EMBL" id="MXQ85386.1"/>
    </source>
</evidence>
<evidence type="ECO:0000256" key="1">
    <source>
        <dbReference type="ARBA" id="ARBA00004173"/>
    </source>
</evidence>
<accession>A0A6B0RB76</accession>
<evidence type="ECO:0000256" key="7">
    <source>
        <dbReference type="ARBA" id="ARBA00071652"/>
    </source>
</evidence>
<dbReference type="PANTHER" id="PTHR13479">
    <property type="entry name" value="30S RIBOSOMAL PROTEIN S18"/>
    <property type="match status" value="1"/>
</dbReference>
<dbReference type="GO" id="GO:0032543">
    <property type="term" value="P:mitochondrial translation"/>
    <property type="evidence" value="ECO:0007669"/>
    <property type="project" value="TreeGrafter"/>
</dbReference>
<dbReference type="AlphaFoldDB" id="A0A6B0RB76"/>
<comment type="subcellular location">
    <subcellularLocation>
        <location evidence="1">Mitochondrion</location>
    </subcellularLocation>
</comment>
<dbReference type="PANTHER" id="PTHR13479:SF66">
    <property type="entry name" value="LARGE RIBOSOMAL SUBUNIT PROTEIN ML66"/>
    <property type="match status" value="1"/>
</dbReference>
<sequence>MAGLDAVLGPKGGKCQAQLVPIAINHISSSSSEESKESLSWGRRDWKISAILKRRRCLRSGNASSFLRNPDAISLISHPSAKPVSPLRGELSTVGGAQSYTPRLLSKCLASCGTDYLMLVEIQEGKTTIIEGRITGTPKESPNPPNPSGQCPICRWNLKHKYSYEDVLLLSQFIRPHGGMLPRSITGLCQEEHRKIEECVKMAHRAGLLPNHRPKLPEGFVPKTRPRLNRYLTRWSPRSVKPIYNKGHRWNKVRMAVGSPLLKDNVSYTGRPLVLYH</sequence>
<keyword evidence="3" id="KW-0689">Ribosomal protein</keyword>
<dbReference type="Proteomes" id="UP000322234">
    <property type="component" value="Unassembled WGS sequence"/>
</dbReference>
<dbReference type="FunFam" id="4.10.640.10:FF:000011">
    <property type="entry name" value="28S ribosomal protein S18a, mitochondrial"/>
    <property type="match status" value="1"/>
</dbReference>
<dbReference type="GO" id="GO:0070181">
    <property type="term" value="F:small ribosomal subunit rRNA binding"/>
    <property type="evidence" value="ECO:0007669"/>
    <property type="project" value="TreeGrafter"/>
</dbReference>
<evidence type="ECO:0000313" key="9">
    <source>
        <dbReference type="Proteomes" id="UP000322234"/>
    </source>
</evidence>
<dbReference type="GO" id="GO:0005743">
    <property type="term" value="C:mitochondrial inner membrane"/>
    <property type="evidence" value="ECO:0007669"/>
    <property type="project" value="UniProtKB-ARBA"/>
</dbReference>
<dbReference type="Pfam" id="PF01084">
    <property type="entry name" value="Ribosomal_S18"/>
    <property type="match status" value="1"/>
</dbReference>
<evidence type="ECO:0000256" key="3">
    <source>
        <dbReference type="ARBA" id="ARBA00022980"/>
    </source>
</evidence>
<keyword evidence="4" id="KW-0496">Mitochondrion</keyword>
<dbReference type="InterPro" id="IPR001648">
    <property type="entry name" value="Ribosomal_bS18"/>
</dbReference>
<gene>
    <name evidence="8" type="ORF">E5288_WYG011360</name>
</gene>
<name>A0A6B0RB76_9CETA</name>
<dbReference type="GO" id="GO:0003735">
    <property type="term" value="F:structural constituent of ribosome"/>
    <property type="evidence" value="ECO:0007669"/>
    <property type="project" value="InterPro"/>
</dbReference>
<dbReference type="InterPro" id="IPR036870">
    <property type="entry name" value="Ribosomal_bS18_sf"/>
</dbReference>
<comment type="caution">
    <text evidence="8">The sequence shown here is derived from an EMBL/GenBank/DDBJ whole genome shotgun (WGS) entry which is preliminary data.</text>
</comment>
<dbReference type="SUPFAM" id="SSF46911">
    <property type="entry name" value="Ribosomal protein S18"/>
    <property type="match status" value="1"/>
</dbReference>
<reference evidence="8" key="1">
    <citation type="submission" date="2019-10" db="EMBL/GenBank/DDBJ databases">
        <title>The sequence and de novo assembly of the wild yak genome.</title>
        <authorList>
            <person name="Liu Y."/>
        </authorList>
    </citation>
    <scope>NUCLEOTIDE SEQUENCE [LARGE SCALE GENOMIC DNA]</scope>
    <source>
        <strain evidence="8">WY2019</strain>
    </source>
</reference>
<organism evidence="8 9">
    <name type="scientific">Bos mutus</name>
    <name type="common">wild yak</name>
    <dbReference type="NCBI Taxonomy" id="72004"/>
    <lineage>
        <taxon>Eukaryota</taxon>
        <taxon>Metazoa</taxon>
        <taxon>Chordata</taxon>
        <taxon>Craniata</taxon>
        <taxon>Vertebrata</taxon>
        <taxon>Euteleostomi</taxon>
        <taxon>Mammalia</taxon>
        <taxon>Eutheria</taxon>
        <taxon>Laurasiatheria</taxon>
        <taxon>Artiodactyla</taxon>
        <taxon>Ruminantia</taxon>
        <taxon>Pecora</taxon>
        <taxon>Bovidae</taxon>
        <taxon>Bovinae</taxon>
        <taxon>Bos</taxon>
    </lineage>
</organism>
<proteinExistence type="inferred from homology"/>
<evidence type="ECO:0000256" key="2">
    <source>
        <dbReference type="ARBA" id="ARBA00022946"/>
    </source>
</evidence>
<evidence type="ECO:0000256" key="6">
    <source>
        <dbReference type="ARBA" id="ARBA00061060"/>
    </source>
</evidence>
<protein>
    <recommendedName>
        <fullName evidence="7">Large ribosomal subunit protein mL66</fullName>
    </recommendedName>
</protein>
<comment type="similarity">
    <text evidence="6">Belongs to the bacterial ribosomal protein bS18 family. Mitochondrion-specific ribosomal protein mL66 subfamily.</text>
</comment>